<proteinExistence type="predicted"/>
<organism evidence="2 3">
    <name type="scientific">Micromonospora haikouensis</name>
    <dbReference type="NCBI Taxonomy" id="686309"/>
    <lineage>
        <taxon>Bacteria</taxon>
        <taxon>Bacillati</taxon>
        <taxon>Actinomycetota</taxon>
        <taxon>Actinomycetes</taxon>
        <taxon>Micromonosporales</taxon>
        <taxon>Micromonosporaceae</taxon>
        <taxon>Micromonospora</taxon>
    </lineage>
</organism>
<gene>
    <name evidence="2" type="ORF">GA0070558_12921</name>
</gene>
<dbReference type="AlphaFoldDB" id="A0A1C4XS51"/>
<dbReference type="Proteomes" id="UP000199375">
    <property type="component" value="Unassembled WGS sequence"/>
</dbReference>
<evidence type="ECO:0000313" key="3">
    <source>
        <dbReference type="Proteomes" id="UP000199375"/>
    </source>
</evidence>
<dbReference type="EMBL" id="FMCW01000029">
    <property type="protein sequence ID" value="SCF11212.1"/>
    <property type="molecule type" value="Genomic_DNA"/>
</dbReference>
<feature type="region of interest" description="Disordered" evidence="1">
    <location>
        <begin position="1"/>
        <end position="35"/>
    </location>
</feature>
<reference evidence="2 3" key="1">
    <citation type="submission" date="2016-06" db="EMBL/GenBank/DDBJ databases">
        <authorList>
            <person name="Kjaerup R.B."/>
            <person name="Dalgaard T.S."/>
            <person name="Juul-Madsen H.R."/>
        </authorList>
    </citation>
    <scope>NUCLEOTIDE SEQUENCE [LARGE SCALE GENOMIC DNA]</scope>
    <source>
        <strain evidence="2 3">DSM 45626</strain>
    </source>
</reference>
<evidence type="ECO:0000256" key="1">
    <source>
        <dbReference type="SAM" id="MobiDB-lite"/>
    </source>
</evidence>
<accession>A0A1C4XS51</accession>
<name>A0A1C4XS51_9ACTN</name>
<sequence length="35" mass="3792">MEPSTDKPADPPMWPPDSQRRPGSHRQADDGCGDG</sequence>
<evidence type="ECO:0000313" key="2">
    <source>
        <dbReference type="EMBL" id="SCF11212.1"/>
    </source>
</evidence>
<protein>
    <submittedName>
        <fullName evidence="2">Uncharacterized protein</fullName>
    </submittedName>
</protein>